<accession>A0AA40JPJ6</accession>
<name>A0AA40JPJ6_STAAU</name>
<dbReference type="EMBL" id="JXIG01000459">
    <property type="protein sequence ID" value="KIU01343.1"/>
    <property type="molecule type" value="Genomic_DNA"/>
</dbReference>
<sequence>AVHRPGLHRLIEAQALQDASGTRRGLIGVDLVEPLIDMAQPVGFGLRLGLEQQRGALDIGFQHRVEGAGLAARRVLAEIAEAGVARDVDRAGVGLDHPGDRLHQRRLAGAVAPEQRHLLARGDVEARHGQRRRGIGIGIGKYRRAQREAAGDRGEGNA</sequence>
<protein>
    <submittedName>
        <fullName evidence="1">Uncharacterized protein</fullName>
    </submittedName>
</protein>
<gene>
    <name evidence="1" type="ORF">QU38_02125</name>
</gene>
<proteinExistence type="predicted"/>
<evidence type="ECO:0000313" key="2">
    <source>
        <dbReference type="Proteomes" id="UP000032274"/>
    </source>
</evidence>
<comment type="caution">
    <text evidence="1">The sequence shown here is derived from an EMBL/GenBank/DDBJ whole genome shotgun (WGS) entry which is preliminary data.</text>
</comment>
<feature type="non-terminal residue" evidence="1">
    <location>
        <position position="158"/>
    </location>
</feature>
<evidence type="ECO:0000313" key="1">
    <source>
        <dbReference type="EMBL" id="KIU01343.1"/>
    </source>
</evidence>
<feature type="non-terminal residue" evidence="1">
    <location>
        <position position="1"/>
    </location>
</feature>
<reference evidence="1 2" key="1">
    <citation type="submission" date="2015-01" db="EMBL/GenBank/DDBJ databases">
        <title>Characterization of Swiss Staphylococcus aureus strains involved in food poisoning.</title>
        <authorList>
            <person name="Crovadore J."/>
            <person name="Chablais R."/>
            <person name="Tonacini J."/>
            <person name="Schnyder B."/>
            <person name="Lefort F."/>
        </authorList>
    </citation>
    <scope>NUCLEOTIDE SEQUENCE [LARGE SCALE GENOMIC DNA]</scope>
    <source>
        <strain evidence="1 2">SA-120</strain>
    </source>
</reference>
<organism evidence="1 2">
    <name type="scientific">Staphylococcus aureus</name>
    <dbReference type="NCBI Taxonomy" id="1280"/>
    <lineage>
        <taxon>Bacteria</taxon>
        <taxon>Bacillati</taxon>
        <taxon>Bacillota</taxon>
        <taxon>Bacilli</taxon>
        <taxon>Bacillales</taxon>
        <taxon>Staphylococcaceae</taxon>
        <taxon>Staphylococcus</taxon>
    </lineage>
</organism>
<dbReference type="Proteomes" id="UP000032274">
    <property type="component" value="Unassembled WGS sequence"/>
</dbReference>
<dbReference type="AlphaFoldDB" id="A0AA40JPJ6"/>